<dbReference type="Proteomes" id="UP000572635">
    <property type="component" value="Unassembled WGS sequence"/>
</dbReference>
<dbReference type="PANTHER" id="PTHR34180">
    <property type="entry name" value="PEPTIDASE C45"/>
    <property type="match status" value="1"/>
</dbReference>
<proteinExistence type="predicted"/>
<keyword evidence="3" id="KW-0012">Acyltransferase</keyword>
<comment type="caution">
    <text evidence="3">The sequence shown here is derived from an EMBL/GenBank/DDBJ whole genome shotgun (WGS) entry which is preliminary data.</text>
</comment>
<dbReference type="PANTHER" id="PTHR34180:SF1">
    <property type="entry name" value="BETA-ALANYL-DOPAMINE_CARCININE HYDROLASE"/>
    <property type="match status" value="1"/>
</dbReference>
<evidence type="ECO:0000313" key="3">
    <source>
        <dbReference type="EMBL" id="MBB5431105.1"/>
    </source>
</evidence>
<dbReference type="InterPro" id="IPR047801">
    <property type="entry name" value="Peptidase_C45"/>
</dbReference>
<dbReference type="Gene3D" id="1.10.10.2120">
    <property type="match status" value="1"/>
</dbReference>
<feature type="region of interest" description="Disordered" evidence="1">
    <location>
        <begin position="1"/>
        <end position="20"/>
    </location>
</feature>
<dbReference type="InterPro" id="IPR047794">
    <property type="entry name" value="C45_proenzyme-like"/>
</dbReference>
<dbReference type="AlphaFoldDB" id="A0A7W8QIV1"/>
<sequence length="364" mass="38224">MATPVVFRSPASAPGDRGRRLGAAFPERIRHAADFYDRLFAASGIAPRDAAALALEAFDHVAAWSPAQAEEMEGIARGSGLPLGRIAALNARTEILGRFGEQHPECSTLVHLPADGAPPATAQTWDWHDGMRDGWFVWSVEHPGGRTVHMVTEYGIVGKIGVNSDGLGLHFNILGHTADRTAPAAGPWVPVHVAARHVLDTCTTVAEAAELAASIPVAASGSFTLAGHTRGRADAEAVELSPAGAVRHRPRADGHLVRTNHFVDPGLAGGEAFGAADPGTYQRMKVLRERTAEAGPADRADLLDALACHPEHGAEVCCHAAPEAELGKRWETLATVVLDVARGSLAAHAGGPCTRHPGSWAEAR</sequence>
<reference evidence="3 4" key="1">
    <citation type="submission" date="2020-08" db="EMBL/GenBank/DDBJ databases">
        <title>Sequencing the genomes of 1000 actinobacteria strains.</title>
        <authorList>
            <person name="Klenk H.-P."/>
        </authorList>
    </citation>
    <scope>NUCLEOTIDE SEQUENCE [LARGE SCALE GENOMIC DNA]</scope>
    <source>
        <strain evidence="3 4">DSM 44551</strain>
    </source>
</reference>
<dbReference type="InterPro" id="IPR005079">
    <property type="entry name" value="Peptidase_C45_hydrolase"/>
</dbReference>
<accession>A0A7W8QIV1</accession>
<dbReference type="SUPFAM" id="SSF56235">
    <property type="entry name" value="N-terminal nucleophile aminohydrolases (Ntn hydrolases)"/>
    <property type="match status" value="1"/>
</dbReference>
<protein>
    <submittedName>
        <fullName evidence="3">Isopenicillin-N N-acyltransferase-like protein</fullName>
    </submittedName>
</protein>
<feature type="domain" description="Peptidase C45 hydrolase" evidence="2">
    <location>
        <begin position="120"/>
        <end position="269"/>
    </location>
</feature>
<gene>
    <name evidence="3" type="ORF">HDA36_001189</name>
</gene>
<name>A0A7W8QIV1_9ACTN</name>
<evidence type="ECO:0000313" key="4">
    <source>
        <dbReference type="Proteomes" id="UP000572635"/>
    </source>
</evidence>
<evidence type="ECO:0000259" key="2">
    <source>
        <dbReference type="Pfam" id="PF03417"/>
    </source>
</evidence>
<dbReference type="NCBIfam" id="NF040521">
    <property type="entry name" value="C45_proenzyme"/>
    <property type="match status" value="1"/>
</dbReference>
<evidence type="ECO:0000256" key="1">
    <source>
        <dbReference type="SAM" id="MobiDB-lite"/>
    </source>
</evidence>
<keyword evidence="4" id="KW-1185">Reference proteome</keyword>
<organism evidence="3 4">
    <name type="scientific">Nocardiopsis composta</name>
    <dbReference type="NCBI Taxonomy" id="157465"/>
    <lineage>
        <taxon>Bacteria</taxon>
        <taxon>Bacillati</taxon>
        <taxon>Actinomycetota</taxon>
        <taxon>Actinomycetes</taxon>
        <taxon>Streptosporangiales</taxon>
        <taxon>Nocardiopsidaceae</taxon>
        <taxon>Nocardiopsis</taxon>
    </lineage>
</organism>
<dbReference type="GO" id="GO:0016746">
    <property type="term" value="F:acyltransferase activity"/>
    <property type="evidence" value="ECO:0007669"/>
    <property type="project" value="UniProtKB-KW"/>
</dbReference>
<dbReference type="Pfam" id="PF03417">
    <property type="entry name" value="AAT"/>
    <property type="match status" value="1"/>
</dbReference>
<dbReference type="Gene3D" id="3.60.60.10">
    <property type="entry name" value="Penicillin V Acylase, Chain A"/>
    <property type="match status" value="1"/>
</dbReference>
<keyword evidence="3" id="KW-0808">Transferase</keyword>
<dbReference type="EMBL" id="JACHDB010000001">
    <property type="protein sequence ID" value="MBB5431105.1"/>
    <property type="molecule type" value="Genomic_DNA"/>
</dbReference>
<dbReference type="RefSeq" id="WP_184390119.1">
    <property type="nucleotide sequence ID" value="NZ_BAAAJD010000133.1"/>
</dbReference>
<dbReference type="InterPro" id="IPR029055">
    <property type="entry name" value="Ntn_hydrolases_N"/>
</dbReference>